<dbReference type="InterPro" id="IPR008952">
    <property type="entry name" value="Tetraspanin_EC2_sf"/>
</dbReference>
<dbReference type="InParanoid" id="B4MPW2"/>
<dbReference type="EMBL" id="CH963849">
    <property type="protein sequence ID" value="EDW74151.1"/>
    <property type="molecule type" value="Genomic_DNA"/>
</dbReference>
<evidence type="ECO:0000256" key="4">
    <source>
        <dbReference type="ARBA" id="ARBA00023136"/>
    </source>
</evidence>
<dbReference type="OrthoDB" id="6239677at2759"/>
<dbReference type="HOGENOM" id="CLU_055524_6_4_1"/>
<dbReference type="InterPro" id="IPR018499">
    <property type="entry name" value="Tetraspanin/Peripherin"/>
</dbReference>
<evidence type="ECO:0000256" key="1">
    <source>
        <dbReference type="ARBA" id="ARBA00004141"/>
    </source>
</evidence>
<organism evidence="7">
    <name type="scientific">Drosophila willistoni</name>
    <name type="common">Fruit fly</name>
    <dbReference type="NCBI Taxonomy" id="7260"/>
    <lineage>
        <taxon>Eukaryota</taxon>
        <taxon>Metazoa</taxon>
        <taxon>Ecdysozoa</taxon>
        <taxon>Arthropoda</taxon>
        <taxon>Hexapoda</taxon>
        <taxon>Insecta</taxon>
        <taxon>Pterygota</taxon>
        <taxon>Neoptera</taxon>
        <taxon>Endopterygota</taxon>
        <taxon>Diptera</taxon>
        <taxon>Brachycera</taxon>
        <taxon>Muscomorpha</taxon>
        <taxon>Ephydroidea</taxon>
        <taxon>Drosophilidae</taxon>
        <taxon>Drosophila</taxon>
        <taxon>Sophophora</taxon>
    </lineage>
</organism>
<evidence type="ECO:0000313" key="6">
    <source>
        <dbReference type="EMBL" id="EDW74151.1"/>
    </source>
</evidence>
<dbReference type="PANTHER" id="PTHR19282">
    <property type="entry name" value="TETRASPANIN"/>
    <property type="match status" value="1"/>
</dbReference>
<dbReference type="PhylomeDB" id="B4MPW2"/>
<keyword evidence="4 5" id="KW-0472">Membrane</keyword>
<keyword evidence="7" id="KW-1185">Reference proteome</keyword>
<dbReference type="FunCoup" id="B4MPW2">
    <property type="interactions" value="6"/>
</dbReference>
<dbReference type="GO" id="GO:0005886">
    <property type="term" value="C:plasma membrane"/>
    <property type="evidence" value="ECO:0007669"/>
    <property type="project" value="TreeGrafter"/>
</dbReference>
<sequence length="216" mass="24514">MGCTTACMKCFLNILTTLNALFGLLLIGIASMSMGQAPTTYIIYLYAFGGMLFVSSIIGCCGICRESVWLTATYGFILLVIMMVQLLSVFATIFDEEYIKKYAAEKVQNSWNLELVQPGAMNYIETMYMCCGRNEPEDHFTIKGGVEWPSSCYPGNNTSLPHYGKGCTKAVTDELLVLYNYSSDTRWVSFVSTALMFICTFCLMRRFQNDRRRYRY</sequence>
<evidence type="ECO:0000313" key="7">
    <source>
        <dbReference type="Proteomes" id="UP000007798"/>
    </source>
</evidence>
<dbReference type="eggNOG" id="KOG3882">
    <property type="taxonomic scope" value="Eukaryota"/>
</dbReference>
<reference evidence="6 7" key="1">
    <citation type="journal article" date="2007" name="Nature">
        <title>Evolution of genes and genomes on the Drosophila phylogeny.</title>
        <authorList>
            <consortium name="Drosophila 12 Genomes Consortium"/>
            <person name="Clark A.G."/>
            <person name="Eisen M.B."/>
            <person name="Smith D.R."/>
            <person name="Bergman C.M."/>
            <person name="Oliver B."/>
            <person name="Markow T.A."/>
            <person name="Kaufman T.C."/>
            <person name="Kellis M."/>
            <person name="Gelbart W."/>
            <person name="Iyer V.N."/>
            <person name="Pollard D.A."/>
            <person name="Sackton T.B."/>
            <person name="Larracuente A.M."/>
            <person name="Singh N.D."/>
            <person name="Abad J.P."/>
            <person name="Abt D.N."/>
            <person name="Adryan B."/>
            <person name="Aguade M."/>
            <person name="Akashi H."/>
            <person name="Anderson W.W."/>
            <person name="Aquadro C.F."/>
            <person name="Ardell D.H."/>
            <person name="Arguello R."/>
            <person name="Artieri C.G."/>
            <person name="Barbash D.A."/>
            <person name="Barker D."/>
            <person name="Barsanti P."/>
            <person name="Batterham P."/>
            <person name="Batzoglou S."/>
            <person name="Begun D."/>
            <person name="Bhutkar A."/>
            <person name="Blanco E."/>
            <person name="Bosak S.A."/>
            <person name="Bradley R.K."/>
            <person name="Brand A.D."/>
            <person name="Brent M.R."/>
            <person name="Brooks A.N."/>
            <person name="Brown R.H."/>
            <person name="Butlin R.K."/>
            <person name="Caggese C."/>
            <person name="Calvi B.R."/>
            <person name="Bernardo de Carvalho A."/>
            <person name="Caspi A."/>
            <person name="Castrezana S."/>
            <person name="Celniker S.E."/>
            <person name="Chang J.L."/>
            <person name="Chapple C."/>
            <person name="Chatterji S."/>
            <person name="Chinwalla A."/>
            <person name="Civetta A."/>
            <person name="Clifton S.W."/>
            <person name="Comeron J.M."/>
            <person name="Costello J.C."/>
            <person name="Coyne J.A."/>
            <person name="Daub J."/>
            <person name="David R.G."/>
            <person name="Delcher A.L."/>
            <person name="Delehaunty K."/>
            <person name="Do C.B."/>
            <person name="Ebling H."/>
            <person name="Edwards K."/>
            <person name="Eickbush T."/>
            <person name="Evans J.D."/>
            <person name="Filipski A."/>
            <person name="Findeiss S."/>
            <person name="Freyhult E."/>
            <person name="Fulton L."/>
            <person name="Fulton R."/>
            <person name="Garcia A.C."/>
            <person name="Gardiner A."/>
            <person name="Garfield D.A."/>
            <person name="Garvin B.E."/>
            <person name="Gibson G."/>
            <person name="Gilbert D."/>
            <person name="Gnerre S."/>
            <person name="Godfrey J."/>
            <person name="Good R."/>
            <person name="Gotea V."/>
            <person name="Gravely B."/>
            <person name="Greenberg A.J."/>
            <person name="Griffiths-Jones S."/>
            <person name="Gross S."/>
            <person name="Guigo R."/>
            <person name="Gustafson E.A."/>
            <person name="Haerty W."/>
            <person name="Hahn M.W."/>
            <person name="Halligan D.L."/>
            <person name="Halpern A.L."/>
            <person name="Halter G.M."/>
            <person name="Han M.V."/>
            <person name="Heger A."/>
            <person name="Hillier L."/>
            <person name="Hinrichs A.S."/>
            <person name="Holmes I."/>
            <person name="Hoskins R.A."/>
            <person name="Hubisz M.J."/>
            <person name="Hultmark D."/>
            <person name="Huntley M.A."/>
            <person name="Jaffe D.B."/>
            <person name="Jagadeeshan S."/>
            <person name="Jeck W.R."/>
            <person name="Johnson J."/>
            <person name="Jones C.D."/>
            <person name="Jordan W.C."/>
            <person name="Karpen G.H."/>
            <person name="Kataoka E."/>
            <person name="Keightley P.D."/>
            <person name="Kheradpour P."/>
            <person name="Kirkness E.F."/>
            <person name="Koerich L.B."/>
            <person name="Kristiansen K."/>
            <person name="Kudrna D."/>
            <person name="Kulathinal R.J."/>
            <person name="Kumar S."/>
            <person name="Kwok R."/>
            <person name="Lander E."/>
            <person name="Langley C.H."/>
            <person name="Lapoint R."/>
            <person name="Lazzaro B.P."/>
            <person name="Lee S.J."/>
            <person name="Levesque L."/>
            <person name="Li R."/>
            <person name="Lin C.F."/>
            <person name="Lin M.F."/>
            <person name="Lindblad-Toh K."/>
            <person name="Llopart A."/>
            <person name="Long M."/>
            <person name="Low L."/>
            <person name="Lozovsky E."/>
            <person name="Lu J."/>
            <person name="Luo M."/>
            <person name="Machado C.A."/>
            <person name="Makalowski W."/>
            <person name="Marzo M."/>
            <person name="Matsuda M."/>
            <person name="Matzkin L."/>
            <person name="McAllister B."/>
            <person name="McBride C.S."/>
            <person name="McKernan B."/>
            <person name="McKernan K."/>
            <person name="Mendez-Lago M."/>
            <person name="Minx P."/>
            <person name="Mollenhauer M.U."/>
            <person name="Montooth K."/>
            <person name="Mount S.M."/>
            <person name="Mu X."/>
            <person name="Myers E."/>
            <person name="Negre B."/>
            <person name="Newfeld S."/>
            <person name="Nielsen R."/>
            <person name="Noor M.A."/>
            <person name="O'Grady P."/>
            <person name="Pachter L."/>
            <person name="Papaceit M."/>
            <person name="Parisi M.J."/>
            <person name="Parisi M."/>
            <person name="Parts L."/>
            <person name="Pedersen J.S."/>
            <person name="Pesole G."/>
            <person name="Phillippy A.M."/>
            <person name="Ponting C.P."/>
            <person name="Pop M."/>
            <person name="Porcelli D."/>
            <person name="Powell J.R."/>
            <person name="Prohaska S."/>
            <person name="Pruitt K."/>
            <person name="Puig M."/>
            <person name="Quesneville H."/>
            <person name="Ram K.R."/>
            <person name="Rand D."/>
            <person name="Rasmussen M.D."/>
            <person name="Reed L.K."/>
            <person name="Reenan R."/>
            <person name="Reily A."/>
            <person name="Remington K.A."/>
            <person name="Rieger T.T."/>
            <person name="Ritchie M.G."/>
            <person name="Robin C."/>
            <person name="Rogers Y.H."/>
            <person name="Rohde C."/>
            <person name="Rozas J."/>
            <person name="Rubenfield M.J."/>
            <person name="Ruiz A."/>
            <person name="Russo S."/>
            <person name="Salzberg S.L."/>
            <person name="Sanchez-Gracia A."/>
            <person name="Saranga D.J."/>
            <person name="Sato H."/>
            <person name="Schaeffer S.W."/>
            <person name="Schatz M.C."/>
            <person name="Schlenke T."/>
            <person name="Schwartz R."/>
            <person name="Segarra C."/>
            <person name="Singh R.S."/>
            <person name="Sirot L."/>
            <person name="Sirota M."/>
            <person name="Sisneros N.B."/>
            <person name="Smith C.D."/>
            <person name="Smith T.F."/>
            <person name="Spieth J."/>
            <person name="Stage D.E."/>
            <person name="Stark A."/>
            <person name="Stephan W."/>
            <person name="Strausberg R.L."/>
            <person name="Strempel S."/>
            <person name="Sturgill D."/>
            <person name="Sutton G."/>
            <person name="Sutton G.G."/>
            <person name="Tao W."/>
            <person name="Teichmann S."/>
            <person name="Tobari Y.N."/>
            <person name="Tomimura Y."/>
            <person name="Tsolas J.M."/>
            <person name="Valente V.L."/>
            <person name="Venter E."/>
            <person name="Venter J.C."/>
            <person name="Vicario S."/>
            <person name="Vieira F.G."/>
            <person name="Vilella A.J."/>
            <person name="Villasante A."/>
            <person name="Walenz B."/>
            <person name="Wang J."/>
            <person name="Wasserman M."/>
            <person name="Watts T."/>
            <person name="Wilson D."/>
            <person name="Wilson R.K."/>
            <person name="Wing R.A."/>
            <person name="Wolfner M.F."/>
            <person name="Wong A."/>
            <person name="Wong G.K."/>
            <person name="Wu C.I."/>
            <person name="Wu G."/>
            <person name="Yamamoto D."/>
            <person name="Yang H.P."/>
            <person name="Yang S.P."/>
            <person name="Yorke J.A."/>
            <person name="Yoshida K."/>
            <person name="Zdobnov E."/>
            <person name="Zhang P."/>
            <person name="Zhang Y."/>
            <person name="Zimin A.V."/>
            <person name="Baldwin J."/>
            <person name="Abdouelleil A."/>
            <person name="Abdulkadir J."/>
            <person name="Abebe A."/>
            <person name="Abera B."/>
            <person name="Abreu J."/>
            <person name="Acer S.C."/>
            <person name="Aftuck L."/>
            <person name="Alexander A."/>
            <person name="An P."/>
            <person name="Anderson E."/>
            <person name="Anderson S."/>
            <person name="Arachi H."/>
            <person name="Azer M."/>
            <person name="Bachantsang P."/>
            <person name="Barry A."/>
            <person name="Bayul T."/>
            <person name="Berlin A."/>
            <person name="Bessette D."/>
            <person name="Bloom T."/>
            <person name="Blye J."/>
            <person name="Boguslavskiy L."/>
            <person name="Bonnet C."/>
            <person name="Boukhgalter B."/>
            <person name="Bourzgui I."/>
            <person name="Brown A."/>
            <person name="Cahill P."/>
            <person name="Channer S."/>
            <person name="Cheshatsang Y."/>
            <person name="Chuda L."/>
            <person name="Citroen M."/>
            <person name="Collymore A."/>
            <person name="Cooke P."/>
            <person name="Costello M."/>
            <person name="D'Aco K."/>
            <person name="Daza R."/>
            <person name="De Haan G."/>
            <person name="DeGray S."/>
            <person name="DeMaso C."/>
            <person name="Dhargay N."/>
            <person name="Dooley K."/>
            <person name="Dooley E."/>
            <person name="Doricent M."/>
            <person name="Dorje P."/>
            <person name="Dorjee K."/>
            <person name="Dupes A."/>
            <person name="Elong R."/>
            <person name="Falk J."/>
            <person name="Farina A."/>
            <person name="Faro S."/>
            <person name="Ferguson D."/>
            <person name="Fisher S."/>
            <person name="Foley C.D."/>
            <person name="Franke A."/>
            <person name="Friedrich D."/>
            <person name="Gadbois L."/>
            <person name="Gearin G."/>
            <person name="Gearin C.R."/>
            <person name="Giannoukos G."/>
            <person name="Goode T."/>
            <person name="Graham J."/>
            <person name="Grandbois E."/>
            <person name="Grewal S."/>
            <person name="Gyaltsen K."/>
            <person name="Hafez N."/>
            <person name="Hagos B."/>
            <person name="Hall J."/>
            <person name="Henson C."/>
            <person name="Hollinger A."/>
            <person name="Honan T."/>
            <person name="Huard M.D."/>
            <person name="Hughes L."/>
            <person name="Hurhula B."/>
            <person name="Husby M.E."/>
            <person name="Kamat A."/>
            <person name="Kanga B."/>
            <person name="Kashin S."/>
            <person name="Khazanovich D."/>
            <person name="Kisner P."/>
            <person name="Lance K."/>
            <person name="Lara M."/>
            <person name="Lee W."/>
            <person name="Lennon N."/>
            <person name="Letendre F."/>
            <person name="LeVine R."/>
            <person name="Lipovsky A."/>
            <person name="Liu X."/>
            <person name="Liu J."/>
            <person name="Liu S."/>
            <person name="Lokyitsang T."/>
            <person name="Lokyitsang Y."/>
            <person name="Lubonja R."/>
            <person name="Lui A."/>
            <person name="MacDonald P."/>
            <person name="Magnisalis V."/>
            <person name="Maru K."/>
            <person name="Matthews C."/>
            <person name="McCusker W."/>
            <person name="McDonough S."/>
            <person name="Mehta T."/>
            <person name="Meldrim J."/>
            <person name="Meneus L."/>
            <person name="Mihai O."/>
            <person name="Mihalev A."/>
            <person name="Mihova T."/>
            <person name="Mittelman R."/>
            <person name="Mlenga V."/>
            <person name="Montmayeur A."/>
            <person name="Mulrain L."/>
            <person name="Navidi A."/>
            <person name="Naylor J."/>
            <person name="Negash T."/>
            <person name="Nguyen T."/>
            <person name="Nguyen N."/>
            <person name="Nicol R."/>
            <person name="Norbu C."/>
            <person name="Norbu N."/>
            <person name="Novod N."/>
            <person name="O'Neill B."/>
            <person name="Osman S."/>
            <person name="Markiewicz E."/>
            <person name="Oyono O.L."/>
            <person name="Patti C."/>
            <person name="Phunkhang P."/>
            <person name="Pierre F."/>
            <person name="Priest M."/>
            <person name="Raghuraman S."/>
            <person name="Rege F."/>
            <person name="Reyes R."/>
            <person name="Rise C."/>
            <person name="Rogov P."/>
            <person name="Ross K."/>
            <person name="Ryan E."/>
            <person name="Settipalli S."/>
            <person name="Shea T."/>
            <person name="Sherpa N."/>
            <person name="Shi L."/>
            <person name="Shih D."/>
            <person name="Sparrow T."/>
            <person name="Spaulding J."/>
            <person name="Stalker J."/>
            <person name="Stange-Thomann N."/>
            <person name="Stavropoulos S."/>
            <person name="Stone C."/>
            <person name="Strader C."/>
            <person name="Tesfaye S."/>
            <person name="Thomson T."/>
            <person name="Thoulutsang Y."/>
            <person name="Thoulutsang D."/>
            <person name="Topham K."/>
            <person name="Topping I."/>
            <person name="Tsamla T."/>
            <person name="Vassiliev H."/>
            <person name="Vo A."/>
            <person name="Wangchuk T."/>
            <person name="Wangdi T."/>
            <person name="Weiand M."/>
            <person name="Wilkinson J."/>
            <person name="Wilson A."/>
            <person name="Yadav S."/>
            <person name="Young G."/>
            <person name="Yu Q."/>
            <person name="Zembek L."/>
            <person name="Zhong D."/>
            <person name="Zimmer A."/>
            <person name="Zwirko Z."/>
            <person name="Jaffe D.B."/>
            <person name="Alvarez P."/>
            <person name="Brockman W."/>
            <person name="Butler J."/>
            <person name="Chin C."/>
            <person name="Gnerre S."/>
            <person name="Grabherr M."/>
            <person name="Kleber M."/>
            <person name="Mauceli E."/>
            <person name="MacCallum I."/>
        </authorList>
    </citation>
    <scope>NUCLEOTIDE SEQUENCE [LARGE SCALE GENOMIC DNA]</scope>
    <source>
        <strain evidence="7">Tucson 14030-0811.24</strain>
    </source>
</reference>
<name>B4MPW2_DROWI</name>
<evidence type="ECO:0000256" key="2">
    <source>
        <dbReference type="ARBA" id="ARBA00022692"/>
    </source>
</evidence>
<proteinExistence type="predicted"/>
<protein>
    <submittedName>
        <fullName evidence="6">GK21782</fullName>
    </submittedName>
</protein>
<evidence type="ECO:0000256" key="3">
    <source>
        <dbReference type="ARBA" id="ARBA00022989"/>
    </source>
</evidence>
<keyword evidence="3 5" id="KW-1133">Transmembrane helix</keyword>
<dbReference type="Pfam" id="PF00335">
    <property type="entry name" value="Tetraspanin"/>
    <property type="match status" value="1"/>
</dbReference>
<dbReference type="SUPFAM" id="SSF48652">
    <property type="entry name" value="Tetraspanin"/>
    <property type="match status" value="1"/>
</dbReference>
<keyword evidence="2 5" id="KW-0812">Transmembrane</keyword>
<dbReference type="AlphaFoldDB" id="B4MPW2"/>
<feature type="transmembrane region" description="Helical" evidence="5">
    <location>
        <begin position="187"/>
        <end position="207"/>
    </location>
</feature>
<dbReference type="Gene3D" id="1.10.1450.10">
    <property type="entry name" value="Tetraspanin"/>
    <property type="match status" value="1"/>
</dbReference>
<gene>
    <name evidence="6" type="primary">Dwil\GK21782</name>
    <name evidence="6" type="ORF">Dwil_GK21782</name>
</gene>
<dbReference type="PANTHER" id="PTHR19282:SF562">
    <property type="entry name" value="AT12771P-RELATED"/>
    <property type="match status" value="1"/>
</dbReference>
<feature type="transmembrane region" description="Helical" evidence="5">
    <location>
        <begin position="12"/>
        <end position="35"/>
    </location>
</feature>
<accession>B4MPW2</accession>
<dbReference type="Proteomes" id="UP000007798">
    <property type="component" value="Unassembled WGS sequence"/>
</dbReference>
<evidence type="ECO:0000256" key="5">
    <source>
        <dbReference type="SAM" id="Phobius"/>
    </source>
</evidence>
<feature type="transmembrane region" description="Helical" evidence="5">
    <location>
        <begin position="41"/>
        <end position="64"/>
    </location>
</feature>
<dbReference type="KEGG" id="dwi:6640313"/>
<comment type="subcellular location">
    <subcellularLocation>
        <location evidence="1">Membrane</location>
        <topology evidence="1">Multi-pass membrane protein</topology>
    </subcellularLocation>
</comment>
<feature type="transmembrane region" description="Helical" evidence="5">
    <location>
        <begin position="76"/>
        <end position="94"/>
    </location>
</feature>
<dbReference type="OMA" id="GCTSGCF"/>
<dbReference type="PRINTS" id="PR00259">
    <property type="entry name" value="TMFOUR"/>
</dbReference>